<organism evidence="2 3">
    <name type="scientific">Lachancea lanzarotensis</name>
    <dbReference type="NCBI Taxonomy" id="1245769"/>
    <lineage>
        <taxon>Eukaryota</taxon>
        <taxon>Fungi</taxon>
        <taxon>Dikarya</taxon>
        <taxon>Ascomycota</taxon>
        <taxon>Saccharomycotina</taxon>
        <taxon>Saccharomycetes</taxon>
        <taxon>Saccharomycetales</taxon>
        <taxon>Saccharomycetaceae</taxon>
        <taxon>Lachancea</taxon>
    </lineage>
</organism>
<accession>A0A0C7N9W4</accession>
<dbReference type="GO" id="GO:0042276">
    <property type="term" value="P:error-prone translesion synthesis"/>
    <property type="evidence" value="ECO:0007669"/>
    <property type="project" value="EnsemblFungi"/>
</dbReference>
<dbReference type="GO" id="GO:0043625">
    <property type="term" value="C:delta DNA polymerase complex"/>
    <property type="evidence" value="ECO:0007669"/>
    <property type="project" value="EnsemblFungi"/>
</dbReference>
<evidence type="ECO:0000256" key="1">
    <source>
        <dbReference type="SAM" id="MobiDB-lite"/>
    </source>
</evidence>
<dbReference type="GeneID" id="34685730"/>
<sequence length="349" mass="39259">MDSNISKYIHTRVIEDVQVVLFTDVMAEFSVNSSKAKTAMYDFYKTTTSKVHCVIVCAYNSGLVRIVNDLDNFEDSDSILDAFIYAFNPMEQFSPVNSMVKRPVAVANFYKPTVESDIPSIANEDTDKSVKVEKPAASNRSTIRAHTLPSKLGGAKSQPQDPPKKKKTGELRSTALLQKMRQEREDKERERLEELRKRRQLQQDRANNDPKRKKELEDLSAMFDSDEENANEQEQQASSVDVSEPEISETPVPTEAELGDILETTAEESLVEVKPPGQDQETGSQQPEQDSAEPETYLDDEGYTVTRRPAQRAASTPVKRSARVVPSSAESASKKPKQQSLMNFFNKRK</sequence>
<feature type="compositionally biased region" description="Acidic residues" evidence="1">
    <location>
        <begin position="290"/>
        <end position="302"/>
    </location>
</feature>
<feature type="compositionally biased region" description="Basic and acidic residues" evidence="1">
    <location>
        <begin position="180"/>
        <end position="196"/>
    </location>
</feature>
<evidence type="ECO:0000313" key="2">
    <source>
        <dbReference type="EMBL" id="CEP62270.1"/>
    </source>
</evidence>
<feature type="compositionally biased region" description="Basic and acidic residues" evidence="1">
    <location>
        <begin position="206"/>
        <end position="217"/>
    </location>
</feature>
<proteinExistence type="predicted"/>
<dbReference type="GO" id="GO:0043137">
    <property type="term" value="P:DNA replication, removal of RNA primer"/>
    <property type="evidence" value="ECO:0007669"/>
    <property type="project" value="EnsemblFungi"/>
</dbReference>
<dbReference type="HOGENOM" id="CLU_794694_0_0_1"/>
<name>A0A0C7N9W4_9SACH</name>
<dbReference type="GO" id="GO:0016035">
    <property type="term" value="C:zeta DNA polymerase complex"/>
    <property type="evidence" value="ECO:0007669"/>
    <property type="project" value="EnsemblFungi"/>
</dbReference>
<dbReference type="GO" id="GO:0000727">
    <property type="term" value="P:double-strand break repair via break-induced replication"/>
    <property type="evidence" value="ECO:0007669"/>
    <property type="project" value="EnsemblFungi"/>
</dbReference>
<dbReference type="EMBL" id="LN736364">
    <property type="protein sequence ID" value="CEP62270.1"/>
    <property type="molecule type" value="Genomic_DNA"/>
</dbReference>
<dbReference type="GO" id="GO:0003887">
    <property type="term" value="F:DNA-directed DNA polymerase activity"/>
    <property type="evidence" value="ECO:0007669"/>
    <property type="project" value="EnsemblFungi"/>
</dbReference>
<dbReference type="OrthoDB" id="4036325at2759"/>
<keyword evidence="3" id="KW-1185">Reference proteome</keyword>
<gene>
    <name evidence="2" type="ORF">LALA0_S05e01684g</name>
</gene>
<feature type="region of interest" description="Disordered" evidence="1">
    <location>
        <begin position="120"/>
        <end position="349"/>
    </location>
</feature>
<dbReference type="AlphaFoldDB" id="A0A0C7N9W4"/>
<reference evidence="2 3" key="1">
    <citation type="submission" date="2014-12" db="EMBL/GenBank/DDBJ databases">
        <authorList>
            <person name="Neuveglise Cecile"/>
        </authorList>
    </citation>
    <scope>NUCLEOTIDE SEQUENCE [LARGE SCALE GENOMIC DNA]</scope>
    <source>
        <strain evidence="2 3">CBS 12615</strain>
    </source>
</reference>
<protein>
    <submittedName>
        <fullName evidence="2">LALA0S05e01684g1_1</fullName>
    </submittedName>
</protein>
<dbReference type="Proteomes" id="UP000054304">
    <property type="component" value="Unassembled WGS sequence"/>
</dbReference>
<dbReference type="RefSeq" id="XP_022628498.1">
    <property type="nucleotide sequence ID" value="XM_022772145.1"/>
</dbReference>
<dbReference type="STRING" id="1245769.A0A0C7N9W4"/>
<dbReference type="GO" id="GO:0006277">
    <property type="term" value="P:DNA amplification"/>
    <property type="evidence" value="ECO:0007669"/>
    <property type="project" value="EnsemblFungi"/>
</dbReference>
<evidence type="ECO:0000313" key="3">
    <source>
        <dbReference type="Proteomes" id="UP000054304"/>
    </source>
</evidence>
<dbReference type="GO" id="GO:0000510">
    <property type="term" value="F:H3-H4 histone complex chaperone activity"/>
    <property type="evidence" value="ECO:0007669"/>
    <property type="project" value="EnsemblFungi"/>
</dbReference>
<feature type="compositionally biased region" description="Basic and acidic residues" evidence="1">
    <location>
        <begin position="125"/>
        <end position="134"/>
    </location>
</feature>
<feature type="compositionally biased region" description="Acidic residues" evidence="1">
    <location>
        <begin position="257"/>
        <end position="270"/>
    </location>
</feature>
<feature type="compositionally biased region" description="Polar residues" evidence="1">
    <location>
        <begin position="279"/>
        <end position="289"/>
    </location>
</feature>
<dbReference type="GO" id="GO:0006278">
    <property type="term" value="P:RNA-templated DNA biosynthetic process"/>
    <property type="evidence" value="ECO:0007669"/>
    <property type="project" value="EnsemblFungi"/>
</dbReference>